<gene>
    <name evidence="2" type="ORF">SKAU_G00201210</name>
</gene>
<evidence type="ECO:0000256" key="1">
    <source>
        <dbReference type="SAM" id="MobiDB-lite"/>
    </source>
</evidence>
<protein>
    <submittedName>
        <fullName evidence="2">Uncharacterized protein</fullName>
    </submittedName>
</protein>
<sequence>MIPGVARAGRTTAFNNGGVLGAARRHRRFIEPAPRGTHKAPRVPFEARVANVPGRRSRRRRRLTTTGWHWDHPVPRSDERQHSPAARVRAPLSPSETPLCSAVTSAERARRGLPGGRGPRSRDRAEGTPLRRGRGTAPVVPSGRGRSEVWEKASERELEERRTGDKMKTSSFAWSSTEQRHLTSIAAVQMCLCAGQLISRNPCKQEVVARKGLNICYVDQPLFSQEGGRTDRRAACENKEGHAPVCSSPLLRARARTEQSAVKRPVSAGSRASHQRPLQSLAALDNGHKGVEVGAKWRGVTVYEEQQARLFGPRGARIARGSLPQPAKRACDGASLRSWHSRRRISAHAVVFKEPRRSSR</sequence>
<reference evidence="2" key="1">
    <citation type="journal article" date="2023" name="Science">
        <title>Genome structures resolve the early diversification of teleost fishes.</title>
        <authorList>
            <person name="Parey E."/>
            <person name="Louis A."/>
            <person name="Montfort J."/>
            <person name="Bouchez O."/>
            <person name="Roques C."/>
            <person name="Iampietro C."/>
            <person name="Lluch J."/>
            <person name="Castinel A."/>
            <person name="Donnadieu C."/>
            <person name="Desvignes T."/>
            <person name="Floi Bucao C."/>
            <person name="Jouanno E."/>
            <person name="Wen M."/>
            <person name="Mejri S."/>
            <person name="Dirks R."/>
            <person name="Jansen H."/>
            <person name="Henkel C."/>
            <person name="Chen W.J."/>
            <person name="Zahm M."/>
            <person name="Cabau C."/>
            <person name="Klopp C."/>
            <person name="Thompson A.W."/>
            <person name="Robinson-Rechavi M."/>
            <person name="Braasch I."/>
            <person name="Lecointre G."/>
            <person name="Bobe J."/>
            <person name="Postlethwait J.H."/>
            <person name="Berthelot C."/>
            <person name="Roest Crollius H."/>
            <person name="Guiguen Y."/>
        </authorList>
    </citation>
    <scope>NUCLEOTIDE SEQUENCE</scope>
    <source>
        <strain evidence="2">WJC10195</strain>
    </source>
</reference>
<dbReference type="AlphaFoldDB" id="A0A9Q1FFH8"/>
<comment type="caution">
    <text evidence="2">The sequence shown here is derived from an EMBL/GenBank/DDBJ whole genome shotgun (WGS) entry which is preliminary data.</text>
</comment>
<evidence type="ECO:0000313" key="2">
    <source>
        <dbReference type="EMBL" id="KAJ8357327.1"/>
    </source>
</evidence>
<keyword evidence="3" id="KW-1185">Reference proteome</keyword>
<feature type="compositionally biased region" description="Basic and acidic residues" evidence="1">
    <location>
        <begin position="69"/>
        <end position="82"/>
    </location>
</feature>
<feature type="compositionally biased region" description="Basic and acidic residues" evidence="1">
    <location>
        <begin position="145"/>
        <end position="164"/>
    </location>
</feature>
<feature type="compositionally biased region" description="Polar residues" evidence="1">
    <location>
        <begin position="94"/>
        <end position="104"/>
    </location>
</feature>
<organism evidence="2 3">
    <name type="scientific">Synaphobranchus kaupii</name>
    <name type="common">Kaup's arrowtooth eel</name>
    <dbReference type="NCBI Taxonomy" id="118154"/>
    <lineage>
        <taxon>Eukaryota</taxon>
        <taxon>Metazoa</taxon>
        <taxon>Chordata</taxon>
        <taxon>Craniata</taxon>
        <taxon>Vertebrata</taxon>
        <taxon>Euteleostomi</taxon>
        <taxon>Actinopterygii</taxon>
        <taxon>Neopterygii</taxon>
        <taxon>Teleostei</taxon>
        <taxon>Anguilliformes</taxon>
        <taxon>Synaphobranchidae</taxon>
        <taxon>Synaphobranchus</taxon>
    </lineage>
</organism>
<feature type="region of interest" description="Disordered" evidence="1">
    <location>
        <begin position="51"/>
        <end position="164"/>
    </location>
</feature>
<dbReference type="EMBL" id="JAINUF010000006">
    <property type="protein sequence ID" value="KAJ8357327.1"/>
    <property type="molecule type" value="Genomic_DNA"/>
</dbReference>
<accession>A0A9Q1FFH8</accession>
<name>A0A9Q1FFH8_SYNKA</name>
<evidence type="ECO:0000313" key="3">
    <source>
        <dbReference type="Proteomes" id="UP001152622"/>
    </source>
</evidence>
<dbReference type="Proteomes" id="UP001152622">
    <property type="component" value="Chromosome 6"/>
</dbReference>
<proteinExistence type="predicted"/>